<proteinExistence type="predicted"/>
<dbReference type="Proteomes" id="UP000023152">
    <property type="component" value="Unassembled WGS sequence"/>
</dbReference>
<evidence type="ECO:0000256" key="2">
    <source>
        <dbReference type="SAM" id="Phobius"/>
    </source>
</evidence>
<dbReference type="EMBL" id="ASPP01016174">
    <property type="protein sequence ID" value="ETO17689.1"/>
    <property type="molecule type" value="Genomic_DNA"/>
</dbReference>
<organism evidence="3 4">
    <name type="scientific">Reticulomyxa filosa</name>
    <dbReference type="NCBI Taxonomy" id="46433"/>
    <lineage>
        <taxon>Eukaryota</taxon>
        <taxon>Sar</taxon>
        <taxon>Rhizaria</taxon>
        <taxon>Retaria</taxon>
        <taxon>Foraminifera</taxon>
        <taxon>Monothalamids</taxon>
        <taxon>Reticulomyxidae</taxon>
        <taxon>Reticulomyxa</taxon>
    </lineage>
</organism>
<keyword evidence="2" id="KW-0472">Membrane</keyword>
<feature type="transmembrane region" description="Helical" evidence="2">
    <location>
        <begin position="41"/>
        <end position="63"/>
    </location>
</feature>
<feature type="region of interest" description="Disordered" evidence="1">
    <location>
        <begin position="101"/>
        <end position="131"/>
    </location>
</feature>
<feature type="non-terminal residue" evidence="3">
    <location>
        <position position="1"/>
    </location>
</feature>
<keyword evidence="2" id="KW-0812">Transmembrane</keyword>
<evidence type="ECO:0000313" key="4">
    <source>
        <dbReference type="Proteomes" id="UP000023152"/>
    </source>
</evidence>
<feature type="compositionally biased region" description="Low complexity" evidence="1">
    <location>
        <begin position="108"/>
        <end position="117"/>
    </location>
</feature>
<keyword evidence="4" id="KW-1185">Reference proteome</keyword>
<feature type="transmembrane region" description="Helical" evidence="2">
    <location>
        <begin position="16"/>
        <end position="35"/>
    </location>
</feature>
<comment type="caution">
    <text evidence="3">The sequence shown here is derived from an EMBL/GenBank/DDBJ whole genome shotgun (WGS) entry which is preliminary data.</text>
</comment>
<keyword evidence="2" id="KW-1133">Transmembrane helix</keyword>
<evidence type="ECO:0000313" key="3">
    <source>
        <dbReference type="EMBL" id="ETO17689.1"/>
    </source>
</evidence>
<dbReference type="AlphaFoldDB" id="X6MV15"/>
<evidence type="ECO:0000256" key="1">
    <source>
        <dbReference type="SAM" id="MobiDB-lite"/>
    </source>
</evidence>
<name>X6MV15_RETFI</name>
<reference evidence="3 4" key="1">
    <citation type="journal article" date="2013" name="Curr. Biol.">
        <title>The Genome of the Foraminiferan Reticulomyxa filosa.</title>
        <authorList>
            <person name="Glockner G."/>
            <person name="Hulsmann N."/>
            <person name="Schleicher M."/>
            <person name="Noegel A.A."/>
            <person name="Eichinger L."/>
            <person name="Gallinger C."/>
            <person name="Pawlowski J."/>
            <person name="Sierra R."/>
            <person name="Euteneuer U."/>
            <person name="Pillet L."/>
            <person name="Moustafa A."/>
            <person name="Platzer M."/>
            <person name="Groth M."/>
            <person name="Szafranski K."/>
            <person name="Schliwa M."/>
        </authorList>
    </citation>
    <scope>NUCLEOTIDE SEQUENCE [LARGE SCALE GENOMIC DNA]</scope>
</reference>
<sequence length="174" mass="19380">DTFEDSVYAVSRKSKIVLGLLCVSELLSLVMTIVIREKRSVLVLFIIAGLSDTCLTIAITVLFNYKLFVLMVTQVQNISTSLPTLHATQYSSHGHNNHNSVDISTAINNNNNNNNNNGDGQQKVKSSRPFPSDRTLLPQIAEIMSNWNEQQTNVALTLIQPITKFISHMHVVFP</sequence>
<accession>X6MV15</accession>
<gene>
    <name evidence="3" type="ORF">RFI_19627</name>
</gene>
<protein>
    <submittedName>
        <fullName evidence="3">Uncharacterized protein</fullName>
    </submittedName>
</protein>